<feature type="non-terminal residue" evidence="2">
    <location>
        <position position="119"/>
    </location>
</feature>
<keyword evidence="1" id="KW-0472">Membrane</keyword>
<evidence type="ECO:0000256" key="1">
    <source>
        <dbReference type="SAM" id="Phobius"/>
    </source>
</evidence>
<dbReference type="EMBL" id="GBHO01017065">
    <property type="protein sequence ID" value="JAG26539.1"/>
    <property type="molecule type" value="Transcribed_RNA"/>
</dbReference>
<protein>
    <submittedName>
        <fullName evidence="2">Uncharacterized protein</fullName>
    </submittedName>
</protein>
<feature type="transmembrane region" description="Helical" evidence="1">
    <location>
        <begin position="94"/>
        <end position="114"/>
    </location>
</feature>
<reference evidence="2" key="1">
    <citation type="journal article" date="2014" name="PLoS ONE">
        <title>Transcriptome-Based Identification of ABC Transporters in the Western Tarnished Plant Bug Lygus hesperus.</title>
        <authorList>
            <person name="Hull J.J."/>
            <person name="Chaney K."/>
            <person name="Geib S.M."/>
            <person name="Fabrick J.A."/>
            <person name="Brent C.S."/>
            <person name="Walsh D."/>
            <person name="Lavine L.C."/>
        </authorList>
    </citation>
    <scope>NUCLEOTIDE SEQUENCE</scope>
</reference>
<evidence type="ECO:0000313" key="2">
    <source>
        <dbReference type="EMBL" id="JAG26539.1"/>
    </source>
</evidence>
<dbReference type="AlphaFoldDB" id="A0A0A9Y318"/>
<sequence length="119" mass="13689">MEQKNIANLVSGTLNRRVSDIVSPFLVRIQSHSKVNNQRRGICQTSRQRTNSSDPFLINFGVFFFLRNNRNLHINSIPRPSQTSTTSSKLDQEAIQLFVIQLVIIIIVIPLRMVRPQLF</sequence>
<reference evidence="2" key="2">
    <citation type="submission" date="2014-07" db="EMBL/GenBank/DDBJ databases">
        <authorList>
            <person name="Hull J."/>
        </authorList>
    </citation>
    <scope>NUCLEOTIDE SEQUENCE</scope>
</reference>
<accession>A0A0A9Y318</accession>
<organism evidence="2">
    <name type="scientific">Lygus hesperus</name>
    <name type="common">Western plant bug</name>
    <dbReference type="NCBI Taxonomy" id="30085"/>
    <lineage>
        <taxon>Eukaryota</taxon>
        <taxon>Metazoa</taxon>
        <taxon>Ecdysozoa</taxon>
        <taxon>Arthropoda</taxon>
        <taxon>Hexapoda</taxon>
        <taxon>Insecta</taxon>
        <taxon>Pterygota</taxon>
        <taxon>Neoptera</taxon>
        <taxon>Paraneoptera</taxon>
        <taxon>Hemiptera</taxon>
        <taxon>Heteroptera</taxon>
        <taxon>Panheteroptera</taxon>
        <taxon>Cimicomorpha</taxon>
        <taxon>Miridae</taxon>
        <taxon>Mirini</taxon>
        <taxon>Lygus</taxon>
    </lineage>
</organism>
<keyword evidence="1" id="KW-1133">Transmembrane helix</keyword>
<gene>
    <name evidence="2" type="ORF">CM83_157</name>
</gene>
<keyword evidence="1" id="KW-0812">Transmembrane</keyword>
<proteinExistence type="predicted"/>
<name>A0A0A9Y318_LYGHE</name>